<evidence type="ECO:0000256" key="2">
    <source>
        <dbReference type="ARBA" id="ARBA00022645"/>
    </source>
</evidence>
<accession>A0A6B3QXM5</accession>
<evidence type="ECO:0000256" key="1">
    <source>
        <dbReference type="ARBA" id="ARBA00010233"/>
    </source>
</evidence>
<reference evidence="9 10" key="1">
    <citation type="submission" date="2020-02" db="EMBL/GenBank/DDBJ databases">
        <title>Flavobacteriaceae Psychroflexus bacterium YR1-1, complete genome.</title>
        <authorList>
            <person name="Li Y."/>
            <person name="Wu S."/>
        </authorList>
    </citation>
    <scope>NUCLEOTIDE SEQUENCE [LARGE SCALE GENOMIC DNA]</scope>
    <source>
        <strain evidence="9 10">YR1-1</strain>
    </source>
</reference>
<dbReference type="InterPro" id="IPR003507">
    <property type="entry name" value="S66_fam"/>
</dbReference>
<gene>
    <name evidence="9" type="ORF">G3567_01890</name>
</gene>
<dbReference type="GO" id="GO:0008236">
    <property type="term" value="F:serine-type peptidase activity"/>
    <property type="evidence" value="ECO:0007669"/>
    <property type="project" value="UniProtKB-KW"/>
</dbReference>
<keyword evidence="3" id="KW-0645">Protease</keyword>
<evidence type="ECO:0000256" key="6">
    <source>
        <dbReference type="PIRSR" id="PIRSR028757-1"/>
    </source>
</evidence>
<keyword evidence="5" id="KW-0720">Serine protease</keyword>
<name>A0A6B3QXM5_9FLAO</name>
<dbReference type="CDD" id="cd07025">
    <property type="entry name" value="Peptidase_S66"/>
    <property type="match status" value="1"/>
</dbReference>
<evidence type="ECO:0000259" key="8">
    <source>
        <dbReference type="Pfam" id="PF17676"/>
    </source>
</evidence>
<organism evidence="9 10">
    <name type="scientific">Psychroflexus aurantiacus</name>
    <dbReference type="NCBI Taxonomy" id="2709310"/>
    <lineage>
        <taxon>Bacteria</taxon>
        <taxon>Pseudomonadati</taxon>
        <taxon>Bacteroidota</taxon>
        <taxon>Flavobacteriia</taxon>
        <taxon>Flavobacteriales</taxon>
        <taxon>Flavobacteriaceae</taxon>
        <taxon>Psychroflexus</taxon>
    </lineage>
</organism>
<comment type="caution">
    <text evidence="9">The sequence shown here is derived from an EMBL/GenBank/DDBJ whole genome shotgun (WGS) entry which is preliminary data.</text>
</comment>
<feature type="active site" description="Charge relay system" evidence="6">
    <location>
        <position position="202"/>
    </location>
</feature>
<dbReference type="EMBL" id="JAAIKD010000001">
    <property type="protein sequence ID" value="NEV92896.1"/>
    <property type="molecule type" value="Genomic_DNA"/>
</dbReference>
<evidence type="ECO:0000256" key="3">
    <source>
        <dbReference type="ARBA" id="ARBA00022670"/>
    </source>
</evidence>
<keyword evidence="2 9" id="KW-0121">Carboxypeptidase</keyword>
<dbReference type="Proteomes" id="UP000478505">
    <property type="component" value="Unassembled WGS sequence"/>
</dbReference>
<evidence type="ECO:0000256" key="4">
    <source>
        <dbReference type="ARBA" id="ARBA00022801"/>
    </source>
</evidence>
<dbReference type="RefSeq" id="WP_164003559.1">
    <property type="nucleotide sequence ID" value="NZ_JAAIKD010000001.1"/>
</dbReference>
<keyword evidence="4" id="KW-0378">Hydrolase</keyword>
<dbReference type="InterPro" id="IPR040449">
    <property type="entry name" value="Peptidase_S66_N"/>
</dbReference>
<feature type="domain" description="LD-carboxypeptidase C-terminal" evidence="8">
    <location>
        <begin position="171"/>
        <end position="287"/>
    </location>
</feature>
<feature type="domain" description="LD-carboxypeptidase N-terminal" evidence="7">
    <location>
        <begin position="13"/>
        <end position="128"/>
    </location>
</feature>
<dbReference type="PANTHER" id="PTHR30237">
    <property type="entry name" value="MURAMOYLTETRAPEPTIDE CARBOXYPEPTIDASE"/>
    <property type="match status" value="1"/>
</dbReference>
<dbReference type="InterPro" id="IPR027478">
    <property type="entry name" value="LdcA_N"/>
</dbReference>
<dbReference type="Pfam" id="PF02016">
    <property type="entry name" value="Peptidase_S66"/>
    <property type="match status" value="1"/>
</dbReference>
<evidence type="ECO:0000256" key="5">
    <source>
        <dbReference type="ARBA" id="ARBA00022825"/>
    </source>
</evidence>
<evidence type="ECO:0000313" key="10">
    <source>
        <dbReference type="Proteomes" id="UP000478505"/>
    </source>
</evidence>
<dbReference type="Pfam" id="PF17676">
    <property type="entry name" value="Peptidase_S66C"/>
    <property type="match status" value="1"/>
</dbReference>
<protein>
    <submittedName>
        <fullName evidence="9">LD-carboxypeptidase</fullName>
    </submittedName>
</protein>
<sequence>MIQPPPLQKGDKVAIIATARSITEKDLQPAVDLLKTWGLIPVLGTSIGLQEHQFAGSDKDRAEDFQNQIDTPKIKAIWFAKGGYGSIRLLDLVDFSRLKQQPKWLIGYSDVTAIHLHLQSLGIASLHAQMASAIETRSASTSDELKNVLFGKKLQIEYASRHPNQLNGEVKGEVLGGNLSVLYSAIGSQSMPSFKNKILFIEDLDEYLYHIDRMMQNLKRSGLLSQISGLIVGGMTEMNDNAVPFGKTAEDIIFEAVKHLNIPVAFNFPAGHVETNLPVMFGKTAHLSITSDRVRLVFQSC</sequence>
<dbReference type="GO" id="GO:0006508">
    <property type="term" value="P:proteolysis"/>
    <property type="evidence" value="ECO:0007669"/>
    <property type="project" value="UniProtKB-KW"/>
</dbReference>
<keyword evidence="10" id="KW-1185">Reference proteome</keyword>
<dbReference type="Gene3D" id="3.40.50.10740">
    <property type="entry name" value="Class I glutamine amidotransferase-like"/>
    <property type="match status" value="1"/>
</dbReference>
<dbReference type="PANTHER" id="PTHR30237:SF2">
    <property type="entry name" value="MUREIN TETRAPEPTIDE CARBOXYPEPTIDASE"/>
    <property type="match status" value="1"/>
</dbReference>
<evidence type="ECO:0000259" key="7">
    <source>
        <dbReference type="Pfam" id="PF02016"/>
    </source>
</evidence>
<dbReference type="PIRSF" id="PIRSF028757">
    <property type="entry name" value="LD-carboxypeptidase"/>
    <property type="match status" value="1"/>
</dbReference>
<dbReference type="InterPro" id="IPR029062">
    <property type="entry name" value="Class_I_gatase-like"/>
</dbReference>
<dbReference type="InterPro" id="IPR027461">
    <property type="entry name" value="Carboxypeptidase_A_C_sf"/>
</dbReference>
<dbReference type="AlphaFoldDB" id="A0A6B3QXM5"/>
<dbReference type="SUPFAM" id="SSF141986">
    <property type="entry name" value="LD-carboxypeptidase A C-terminal domain-like"/>
    <property type="match status" value="1"/>
</dbReference>
<feature type="active site" description="Nucleophile" evidence="6">
    <location>
        <position position="109"/>
    </location>
</feature>
<evidence type="ECO:0000313" key="9">
    <source>
        <dbReference type="EMBL" id="NEV92896.1"/>
    </source>
</evidence>
<dbReference type="InterPro" id="IPR040921">
    <property type="entry name" value="Peptidase_S66C"/>
</dbReference>
<proteinExistence type="inferred from homology"/>
<dbReference type="Gene3D" id="3.50.30.60">
    <property type="entry name" value="LD-carboxypeptidase A C-terminal domain-like"/>
    <property type="match status" value="1"/>
</dbReference>
<dbReference type="SUPFAM" id="SSF52317">
    <property type="entry name" value="Class I glutamine amidotransferase-like"/>
    <property type="match status" value="1"/>
</dbReference>
<dbReference type="GO" id="GO:0004180">
    <property type="term" value="F:carboxypeptidase activity"/>
    <property type="evidence" value="ECO:0007669"/>
    <property type="project" value="UniProtKB-KW"/>
</dbReference>
<comment type="similarity">
    <text evidence="1">Belongs to the peptidase S66 family.</text>
</comment>
<feature type="active site" description="Charge relay system" evidence="6">
    <location>
        <position position="272"/>
    </location>
</feature>